<reference evidence="15" key="1">
    <citation type="submission" date="2015-10" db="EMBL/GenBank/DDBJ databases">
        <title>EvidentialGene: Evidence-directed Construction of Complete mRNA Transcriptomes without Genomes.</title>
        <authorList>
            <person name="Gilbert D.G."/>
        </authorList>
    </citation>
    <scope>NUCLEOTIDE SEQUENCE</scope>
</reference>
<keyword evidence="8 13" id="KW-0378">Hydrolase</keyword>
<keyword evidence="12" id="KW-0325">Glycoprotein</keyword>
<keyword evidence="13" id="KW-0879">Wnt signaling pathway</keyword>
<evidence type="ECO:0000256" key="9">
    <source>
        <dbReference type="ARBA" id="ARBA00022989"/>
    </source>
</evidence>
<evidence type="ECO:0000256" key="12">
    <source>
        <dbReference type="ARBA" id="ARBA00023180"/>
    </source>
</evidence>
<dbReference type="InterPro" id="IPR002816">
    <property type="entry name" value="TraB/PrgY/GumN_fam"/>
</dbReference>
<dbReference type="GO" id="GO:0004222">
    <property type="term" value="F:metalloendopeptidase activity"/>
    <property type="evidence" value="ECO:0007669"/>
    <property type="project" value="UniProtKB-UniRule"/>
</dbReference>
<name>A0A0P5HJ54_9CRUS</name>
<evidence type="ECO:0000256" key="11">
    <source>
        <dbReference type="ARBA" id="ARBA00023136"/>
    </source>
</evidence>
<comment type="cofactor">
    <cofactor evidence="13">
        <name>Mn(2+)</name>
        <dbReference type="ChEBI" id="CHEBI:29035"/>
    </cofactor>
    <cofactor evidence="13">
        <name>Co(2+)</name>
        <dbReference type="ChEBI" id="CHEBI:48828"/>
    </cofactor>
    <text evidence="13">Divalent metal cations. Mn(2+) or Co(2+).</text>
</comment>
<evidence type="ECO:0000256" key="1">
    <source>
        <dbReference type="ARBA" id="ARBA00001941"/>
    </source>
</evidence>
<keyword evidence="11 13" id="KW-0472">Membrane</keyword>
<feature type="region of interest" description="Disordered" evidence="14">
    <location>
        <begin position="386"/>
        <end position="424"/>
    </location>
</feature>
<evidence type="ECO:0000256" key="5">
    <source>
        <dbReference type="ARBA" id="ARBA00022692"/>
    </source>
</evidence>
<dbReference type="OrthoDB" id="10040378at2759"/>
<feature type="transmembrane region" description="Helical" evidence="13">
    <location>
        <begin position="26"/>
        <end position="45"/>
    </location>
</feature>
<keyword evidence="9 13" id="KW-1133">Transmembrane helix</keyword>
<keyword evidence="6 13" id="KW-0479">Metal-binding</keyword>
<dbReference type="AlphaFoldDB" id="A0A0P5HJ54"/>
<evidence type="ECO:0000256" key="7">
    <source>
        <dbReference type="ARBA" id="ARBA00022729"/>
    </source>
</evidence>
<comment type="cofactor">
    <cofactor evidence="1">
        <name>Co(2+)</name>
        <dbReference type="ChEBI" id="CHEBI:48828"/>
    </cofactor>
</comment>
<dbReference type="Pfam" id="PF01963">
    <property type="entry name" value="TraB_PrgY_gumN"/>
    <property type="match status" value="1"/>
</dbReference>
<keyword evidence="10 13" id="KW-0482">Metalloprotease</keyword>
<comment type="function">
    <text evidence="13">Metalloprotease that acts as a negative regulator of the Wnt signaling pathway.</text>
</comment>
<accession>A0A0P5HJ54</accession>
<evidence type="ECO:0000256" key="4">
    <source>
        <dbReference type="ARBA" id="ARBA00022670"/>
    </source>
</evidence>
<protein>
    <recommendedName>
        <fullName evidence="13">Metalloprotease TIKI homolog</fullName>
        <ecNumber evidence="13">3.4.-.-</ecNumber>
    </recommendedName>
</protein>
<evidence type="ECO:0000256" key="2">
    <source>
        <dbReference type="ARBA" id="ARBA00004479"/>
    </source>
</evidence>
<dbReference type="GO" id="GO:0016055">
    <property type="term" value="P:Wnt signaling pathway"/>
    <property type="evidence" value="ECO:0007669"/>
    <property type="project" value="UniProtKB-KW"/>
</dbReference>
<dbReference type="PANTHER" id="PTHR31120:SF6">
    <property type="entry name" value="METALLOPROTEASE TIKI HOMOLOG"/>
    <property type="match status" value="1"/>
</dbReference>
<dbReference type="InterPro" id="IPR040230">
    <property type="entry name" value="TIKI1/2-like"/>
</dbReference>
<dbReference type="GO" id="GO:0046872">
    <property type="term" value="F:metal ion binding"/>
    <property type="evidence" value="ECO:0007669"/>
    <property type="project" value="UniProtKB-UniRule"/>
</dbReference>
<organism evidence="15">
    <name type="scientific">Daphnia magna</name>
    <dbReference type="NCBI Taxonomy" id="35525"/>
    <lineage>
        <taxon>Eukaryota</taxon>
        <taxon>Metazoa</taxon>
        <taxon>Ecdysozoa</taxon>
        <taxon>Arthropoda</taxon>
        <taxon>Crustacea</taxon>
        <taxon>Branchiopoda</taxon>
        <taxon>Diplostraca</taxon>
        <taxon>Cladocera</taxon>
        <taxon>Anomopoda</taxon>
        <taxon>Daphniidae</taxon>
        <taxon>Daphnia</taxon>
    </lineage>
</organism>
<keyword evidence="7 13" id="KW-0732">Signal</keyword>
<evidence type="ECO:0000256" key="14">
    <source>
        <dbReference type="SAM" id="MobiDB-lite"/>
    </source>
</evidence>
<dbReference type="CDD" id="cd14789">
    <property type="entry name" value="Tiki"/>
    <property type="match status" value="1"/>
</dbReference>
<evidence type="ECO:0000256" key="13">
    <source>
        <dbReference type="RuleBase" id="RU369069"/>
    </source>
</evidence>
<keyword evidence="5 13" id="KW-0812">Transmembrane</keyword>
<evidence type="ECO:0000256" key="10">
    <source>
        <dbReference type="ARBA" id="ARBA00023049"/>
    </source>
</evidence>
<comment type="subcellular location">
    <subcellularLocation>
        <location evidence="13">Cell membrane</location>
        <topology evidence="13">Single-pass type I membrane protein</topology>
    </subcellularLocation>
    <subcellularLocation>
        <location evidence="2">Membrane</location>
        <topology evidence="2">Single-pass type I membrane protein</topology>
    </subcellularLocation>
</comment>
<keyword evidence="13" id="KW-1003">Cell membrane</keyword>
<dbReference type="EMBL" id="GDIQ01090400">
    <property type="protein sequence ID" value="JAN04337.1"/>
    <property type="molecule type" value="Transcribed_RNA"/>
</dbReference>
<comment type="similarity">
    <text evidence="3 13">Belongs to the TIKI family.</text>
</comment>
<evidence type="ECO:0000256" key="8">
    <source>
        <dbReference type="ARBA" id="ARBA00022801"/>
    </source>
</evidence>
<dbReference type="PANTHER" id="PTHR31120">
    <property type="entry name" value="METALLOPROTEASE TIKI"/>
    <property type="match status" value="1"/>
</dbReference>
<dbReference type="EC" id="3.4.-.-" evidence="13"/>
<keyword evidence="4 13" id="KW-0645">Protease</keyword>
<sequence>MAYHASRRVDAARQPLRPRPISRRAIVSQTILLQCLLLLFALVWIDTTEGRRHKRPDSCSKPDNGRSTSFLWRIAAEPPSYFFGTIHVPYSRVWDYVPENVKRAFDASDAVFFELDLTDPNTISALTSCQLLPVGQSLGDVLPADLFARLKRHLDYVKAVMPSWMSPDQRGRGLYADYLFSAITGNWERKRPIWVMLMVNSLTESDIKSRGIPVLDLYLAQEAERRNKRMGAVERVEEQCVPLNGLNFSQVVFALNQTLHHQESLRAGDHSVPYTTDDLIKHYNCGDLNAVIFSHDTAQVPSMTNVTLAPYEQVMAKKIDEYFRQELIFKRNRRMGQRVLELLAAHPDKSFFFAFGAGHFLGNYTVLDVVERGGYTVEQLTSDHKILRHRKKQSKPRPSLVPEPSSLRDFSTHVKSNTVDSQDEELSRNVLETRIITRTATNIPRMPPEDLAKKTTFRPPTLLRTSPNLLAAAAREATNQDIAIKYRNFNDLWIRLENGGHSYIRSLQPSEPSSTQTDDSLRVWYGLRPNRATSDSLCQALWVPLFIAIMFSYTRT</sequence>
<evidence type="ECO:0000256" key="3">
    <source>
        <dbReference type="ARBA" id="ARBA00008261"/>
    </source>
</evidence>
<dbReference type="GO" id="GO:0005886">
    <property type="term" value="C:plasma membrane"/>
    <property type="evidence" value="ECO:0007669"/>
    <property type="project" value="UniProtKB-SubCell"/>
</dbReference>
<feature type="compositionally biased region" description="Basic residues" evidence="14">
    <location>
        <begin position="386"/>
        <end position="395"/>
    </location>
</feature>
<evidence type="ECO:0000256" key="6">
    <source>
        <dbReference type="ARBA" id="ARBA00022723"/>
    </source>
</evidence>
<dbReference type="GO" id="GO:0006508">
    <property type="term" value="P:proteolysis"/>
    <property type="evidence" value="ECO:0007669"/>
    <property type="project" value="UniProtKB-KW"/>
</dbReference>
<evidence type="ECO:0000313" key="15">
    <source>
        <dbReference type="EMBL" id="JAN04337.1"/>
    </source>
</evidence>
<dbReference type="GO" id="GO:0030178">
    <property type="term" value="P:negative regulation of Wnt signaling pathway"/>
    <property type="evidence" value="ECO:0007669"/>
    <property type="project" value="UniProtKB-UniRule"/>
</dbReference>
<proteinExistence type="inferred from homology"/>